<name>A0AAV7MAL0_PLEWA</name>
<evidence type="ECO:0000256" key="1">
    <source>
        <dbReference type="SAM" id="MobiDB-lite"/>
    </source>
</evidence>
<evidence type="ECO:0000313" key="3">
    <source>
        <dbReference type="Proteomes" id="UP001066276"/>
    </source>
</evidence>
<keyword evidence="3" id="KW-1185">Reference proteome</keyword>
<comment type="caution">
    <text evidence="2">The sequence shown here is derived from an EMBL/GenBank/DDBJ whole genome shotgun (WGS) entry which is preliminary data.</text>
</comment>
<feature type="compositionally biased region" description="Polar residues" evidence="1">
    <location>
        <begin position="73"/>
        <end position="92"/>
    </location>
</feature>
<proteinExistence type="predicted"/>
<evidence type="ECO:0000313" key="2">
    <source>
        <dbReference type="EMBL" id="KAJ1099820.1"/>
    </source>
</evidence>
<reference evidence="2" key="1">
    <citation type="journal article" date="2022" name="bioRxiv">
        <title>Sequencing and chromosome-scale assembly of the giantPleurodeles waltlgenome.</title>
        <authorList>
            <person name="Brown T."/>
            <person name="Elewa A."/>
            <person name="Iarovenko S."/>
            <person name="Subramanian E."/>
            <person name="Araus A.J."/>
            <person name="Petzold A."/>
            <person name="Susuki M."/>
            <person name="Suzuki K.-i.T."/>
            <person name="Hayashi T."/>
            <person name="Toyoda A."/>
            <person name="Oliveira C."/>
            <person name="Osipova E."/>
            <person name="Leigh N.D."/>
            <person name="Simon A."/>
            <person name="Yun M.H."/>
        </authorList>
    </citation>
    <scope>NUCLEOTIDE SEQUENCE</scope>
    <source>
        <strain evidence="2">20211129_DDA</strain>
        <tissue evidence="2">Liver</tissue>
    </source>
</reference>
<protein>
    <submittedName>
        <fullName evidence="2">Uncharacterized protein</fullName>
    </submittedName>
</protein>
<accession>A0AAV7MAL0</accession>
<feature type="region of interest" description="Disordered" evidence="1">
    <location>
        <begin position="59"/>
        <end position="108"/>
    </location>
</feature>
<dbReference type="AlphaFoldDB" id="A0AAV7MAL0"/>
<dbReference type="Proteomes" id="UP001066276">
    <property type="component" value="Chromosome 10"/>
</dbReference>
<sequence>MPLAGCVNLKGFLEHNMSITVATAGSQLGTLTVPLPWNEEHIESGGLLQEQNLKKIELDNDSGTEVLEKKQSEQPSQLSNGPQLLNSRTAHNLGTPAKQSPAAPCQPL</sequence>
<dbReference type="EMBL" id="JANPWB010000014">
    <property type="protein sequence ID" value="KAJ1099820.1"/>
    <property type="molecule type" value="Genomic_DNA"/>
</dbReference>
<gene>
    <name evidence="2" type="ORF">NDU88_004915</name>
</gene>
<organism evidence="2 3">
    <name type="scientific">Pleurodeles waltl</name>
    <name type="common">Iberian ribbed newt</name>
    <dbReference type="NCBI Taxonomy" id="8319"/>
    <lineage>
        <taxon>Eukaryota</taxon>
        <taxon>Metazoa</taxon>
        <taxon>Chordata</taxon>
        <taxon>Craniata</taxon>
        <taxon>Vertebrata</taxon>
        <taxon>Euteleostomi</taxon>
        <taxon>Amphibia</taxon>
        <taxon>Batrachia</taxon>
        <taxon>Caudata</taxon>
        <taxon>Salamandroidea</taxon>
        <taxon>Salamandridae</taxon>
        <taxon>Pleurodelinae</taxon>
        <taxon>Pleurodeles</taxon>
    </lineage>
</organism>